<organism evidence="10 11">
    <name type="scientific">Dioszegia hungarica</name>
    <dbReference type="NCBI Taxonomy" id="4972"/>
    <lineage>
        <taxon>Eukaryota</taxon>
        <taxon>Fungi</taxon>
        <taxon>Dikarya</taxon>
        <taxon>Basidiomycota</taxon>
        <taxon>Agaricomycotina</taxon>
        <taxon>Tremellomycetes</taxon>
        <taxon>Tremellales</taxon>
        <taxon>Bulleribasidiaceae</taxon>
        <taxon>Dioszegia</taxon>
    </lineage>
</organism>
<feature type="transmembrane region" description="Helical" evidence="8">
    <location>
        <begin position="392"/>
        <end position="411"/>
    </location>
</feature>
<keyword evidence="11" id="KW-1185">Reference proteome</keyword>
<comment type="caution">
    <text evidence="10">The sequence shown here is derived from an EMBL/GenBank/DDBJ whole genome shotgun (WGS) entry which is preliminary data.</text>
</comment>
<keyword evidence="3" id="KW-0813">Transport</keyword>
<feature type="transmembrane region" description="Helical" evidence="8">
    <location>
        <begin position="328"/>
        <end position="347"/>
    </location>
</feature>
<dbReference type="GO" id="GO:0022857">
    <property type="term" value="F:transmembrane transporter activity"/>
    <property type="evidence" value="ECO:0007669"/>
    <property type="project" value="InterPro"/>
</dbReference>
<evidence type="ECO:0000313" key="10">
    <source>
        <dbReference type="EMBL" id="KAI9631894.1"/>
    </source>
</evidence>
<dbReference type="FunFam" id="1.20.1720.10:FF:000013">
    <property type="entry name" value="Related to multidrug resistance proteins"/>
    <property type="match status" value="1"/>
</dbReference>
<feature type="region of interest" description="Disordered" evidence="7">
    <location>
        <begin position="1"/>
        <end position="44"/>
    </location>
</feature>
<comment type="similarity">
    <text evidence="2">Belongs to the major facilitator superfamily.</text>
</comment>
<proteinExistence type="inferred from homology"/>
<sequence length="502" mass="53984">MVHLSNAARLDADPSSSLSSTPTLTRSHSPSPTPSSEPELTDPIPLRKHISIQDQSTRLSFKRILTIYFGIGIALVVSFIDQTAVSTAAPVIGTDLGGSDSISWVGTAFFVANCALHLVYGRLSDIFGRKNMLQIAMFLLAFGNLLCGFAKTPIQLYVFRAIAGMGGGGINGMAMVIVSDIVPLKDRGKYQGFISAACSLGSAIGPFIGGALSSAGQWRWTFWLTTIFGACCLVIDHFILPLKPVSGSMTKKLGQIDYLGIALSASATVLLLVPISGGGTTFAWSSPTAIVLLVLGSLCAVGFIVGQWKFARLPILPLHMFKDLTTSIVMFQSFLIGIVYYANIYYIPIYLQYVLSYDAFMSGVFILVFTFPQTLWAILSGFYISKTNRYKIVILVGSGLWALGMGLQIMFGASSHIGFVLGILQLQSIGIGFSLQTTLIAALNTTAAPDRAVVTSARNFFRTMGGAFGLASKFRSRHLVDFLPPRSVILLHCHLKTLTPSL</sequence>
<keyword evidence="6 8" id="KW-0472">Membrane</keyword>
<evidence type="ECO:0000256" key="8">
    <source>
        <dbReference type="SAM" id="Phobius"/>
    </source>
</evidence>
<feature type="domain" description="Major facilitator superfamily (MFS) profile" evidence="9">
    <location>
        <begin position="67"/>
        <end position="502"/>
    </location>
</feature>
<evidence type="ECO:0000259" key="9">
    <source>
        <dbReference type="PROSITE" id="PS50850"/>
    </source>
</evidence>
<feature type="transmembrane region" description="Helical" evidence="8">
    <location>
        <begin position="65"/>
        <end position="89"/>
    </location>
</feature>
<keyword evidence="4 8" id="KW-0812">Transmembrane</keyword>
<name>A0AA38H2Q2_9TREE</name>
<dbReference type="SUPFAM" id="SSF103473">
    <property type="entry name" value="MFS general substrate transporter"/>
    <property type="match status" value="1"/>
</dbReference>
<dbReference type="PROSITE" id="PS50850">
    <property type="entry name" value="MFS"/>
    <property type="match status" value="1"/>
</dbReference>
<evidence type="ECO:0000256" key="3">
    <source>
        <dbReference type="ARBA" id="ARBA00022448"/>
    </source>
</evidence>
<dbReference type="Proteomes" id="UP001164286">
    <property type="component" value="Unassembled WGS sequence"/>
</dbReference>
<evidence type="ECO:0000256" key="6">
    <source>
        <dbReference type="ARBA" id="ARBA00023136"/>
    </source>
</evidence>
<feature type="transmembrane region" description="Helical" evidence="8">
    <location>
        <begin position="261"/>
        <end position="284"/>
    </location>
</feature>
<dbReference type="RefSeq" id="XP_052941671.1">
    <property type="nucleotide sequence ID" value="XM_053086416.1"/>
</dbReference>
<feature type="compositionally biased region" description="Low complexity" evidence="7">
    <location>
        <begin position="14"/>
        <end position="38"/>
    </location>
</feature>
<feature type="transmembrane region" description="Helical" evidence="8">
    <location>
        <begin position="132"/>
        <end position="151"/>
    </location>
</feature>
<feature type="transmembrane region" description="Helical" evidence="8">
    <location>
        <begin position="290"/>
        <end position="308"/>
    </location>
</feature>
<gene>
    <name evidence="10" type="ORF">MKK02DRAFT_21430</name>
</gene>
<feature type="transmembrane region" description="Helical" evidence="8">
    <location>
        <begin position="220"/>
        <end position="240"/>
    </location>
</feature>
<keyword evidence="5 8" id="KW-1133">Transmembrane helix</keyword>
<dbReference type="PANTHER" id="PTHR23501">
    <property type="entry name" value="MAJOR FACILITATOR SUPERFAMILY"/>
    <property type="match status" value="1"/>
</dbReference>
<evidence type="ECO:0000256" key="1">
    <source>
        <dbReference type="ARBA" id="ARBA00004127"/>
    </source>
</evidence>
<dbReference type="InterPro" id="IPR020846">
    <property type="entry name" value="MFS_dom"/>
</dbReference>
<dbReference type="GO" id="GO:0012505">
    <property type="term" value="C:endomembrane system"/>
    <property type="evidence" value="ECO:0007669"/>
    <property type="project" value="UniProtKB-SubCell"/>
</dbReference>
<accession>A0AA38H2Q2</accession>
<feature type="transmembrane region" description="Helical" evidence="8">
    <location>
        <begin position="417"/>
        <end position="443"/>
    </location>
</feature>
<feature type="transmembrane region" description="Helical" evidence="8">
    <location>
        <begin position="157"/>
        <end position="178"/>
    </location>
</feature>
<dbReference type="GeneID" id="77725617"/>
<dbReference type="GO" id="GO:0005886">
    <property type="term" value="C:plasma membrane"/>
    <property type="evidence" value="ECO:0007669"/>
    <property type="project" value="TreeGrafter"/>
</dbReference>
<dbReference type="AlphaFoldDB" id="A0AA38H2Q2"/>
<comment type="subcellular location">
    <subcellularLocation>
        <location evidence="1">Endomembrane system</location>
        <topology evidence="1">Multi-pass membrane protein</topology>
    </subcellularLocation>
</comment>
<evidence type="ECO:0000256" key="7">
    <source>
        <dbReference type="SAM" id="MobiDB-lite"/>
    </source>
</evidence>
<feature type="transmembrane region" description="Helical" evidence="8">
    <location>
        <begin position="359"/>
        <end position="385"/>
    </location>
</feature>
<feature type="transmembrane region" description="Helical" evidence="8">
    <location>
        <begin position="101"/>
        <end position="120"/>
    </location>
</feature>
<protein>
    <submittedName>
        <fullName evidence="10">Major facilitator superfamily domain-containing protein</fullName>
    </submittedName>
</protein>
<dbReference type="InterPro" id="IPR011701">
    <property type="entry name" value="MFS"/>
</dbReference>
<dbReference type="InterPro" id="IPR036259">
    <property type="entry name" value="MFS_trans_sf"/>
</dbReference>
<dbReference type="Pfam" id="PF07690">
    <property type="entry name" value="MFS_1"/>
    <property type="match status" value="1"/>
</dbReference>
<evidence type="ECO:0000256" key="2">
    <source>
        <dbReference type="ARBA" id="ARBA00008335"/>
    </source>
</evidence>
<feature type="transmembrane region" description="Helical" evidence="8">
    <location>
        <begin position="190"/>
        <end position="208"/>
    </location>
</feature>
<dbReference type="EMBL" id="JAKWFO010000016">
    <property type="protein sequence ID" value="KAI9631894.1"/>
    <property type="molecule type" value="Genomic_DNA"/>
</dbReference>
<evidence type="ECO:0000256" key="5">
    <source>
        <dbReference type="ARBA" id="ARBA00022989"/>
    </source>
</evidence>
<dbReference type="Gene3D" id="1.20.1250.20">
    <property type="entry name" value="MFS general substrate transporter like domains"/>
    <property type="match status" value="2"/>
</dbReference>
<reference evidence="10" key="1">
    <citation type="journal article" date="2022" name="G3 (Bethesda)">
        <title>High quality genome of the basidiomycete yeast Dioszegia hungarica PDD-24b-2 isolated from cloud water.</title>
        <authorList>
            <person name="Jarrige D."/>
            <person name="Haridas S."/>
            <person name="Bleykasten-Grosshans C."/>
            <person name="Joly M."/>
            <person name="Nadalig T."/>
            <person name="Sancelme M."/>
            <person name="Vuilleumier S."/>
            <person name="Grigoriev I.V."/>
            <person name="Amato P."/>
            <person name="Bringel F."/>
        </authorList>
    </citation>
    <scope>NUCLEOTIDE SEQUENCE</scope>
    <source>
        <strain evidence="10">PDD-24b-2</strain>
    </source>
</reference>
<dbReference type="PANTHER" id="PTHR23501:SF78">
    <property type="entry name" value="MAJOR FACILITATOR SUPERFAMILY (MFS) PROFILE DOMAIN-CONTAINING PROTEIN-RELATED"/>
    <property type="match status" value="1"/>
</dbReference>
<dbReference type="PRINTS" id="PR01036">
    <property type="entry name" value="TCRTETB"/>
</dbReference>
<evidence type="ECO:0000256" key="4">
    <source>
        <dbReference type="ARBA" id="ARBA00022692"/>
    </source>
</evidence>
<evidence type="ECO:0000313" key="11">
    <source>
        <dbReference type="Proteomes" id="UP001164286"/>
    </source>
</evidence>